<evidence type="ECO:0000256" key="1">
    <source>
        <dbReference type="SAM" id="MobiDB-lite"/>
    </source>
</evidence>
<evidence type="ECO:0000313" key="2">
    <source>
        <dbReference type="EMBL" id="QRW22481.1"/>
    </source>
</evidence>
<dbReference type="RefSeq" id="XP_043182718.1">
    <property type="nucleotide sequence ID" value="XM_043329884.1"/>
</dbReference>
<dbReference type="EMBL" id="CP059665">
    <property type="protein sequence ID" value="QRW22481.1"/>
    <property type="molecule type" value="Genomic_DNA"/>
</dbReference>
<proteinExistence type="predicted"/>
<feature type="region of interest" description="Disordered" evidence="1">
    <location>
        <begin position="379"/>
        <end position="399"/>
    </location>
</feature>
<protein>
    <submittedName>
        <fullName evidence="2">Uncharacterized protein</fullName>
    </submittedName>
</protein>
<dbReference type="GeneID" id="67032347"/>
<evidence type="ECO:0000313" key="3">
    <source>
        <dbReference type="Proteomes" id="UP000650533"/>
    </source>
</evidence>
<dbReference type="AlphaFoldDB" id="A0A8H8SXT7"/>
<name>A0A8H8SXT7_9AGAM</name>
<dbReference type="Proteomes" id="UP000650533">
    <property type="component" value="Chromosome 8"/>
</dbReference>
<organism evidence="2 3">
    <name type="scientific">Rhizoctonia solani</name>
    <dbReference type="NCBI Taxonomy" id="456999"/>
    <lineage>
        <taxon>Eukaryota</taxon>
        <taxon>Fungi</taxon>
        <taxon>Dikarya</taxon>
        <taxon>Basidiomycota</taxon>
        <taxon>Agaricomycotina</taxon>
        <taxon>Agaricomycetes</taxon>
        <taxon>Cantharellales</taxon>
        <taxon>Ceratobasidiaceae</taxon>
        <taxon>Rhizoctonia</taxon>
    </lineage>
</organism>
<reference evidence="2" key="1">
    <citation type="submission" date="2020-05" db="EMBL/GenBank/DDBJ databases">
        <title>Evolutionary and genomic comparisons of hybrid uninucleate and nonhybrid Rhizoctonia fungi.</title>
        <authorList>
            <person name="Li C."/>
            <person name="Chen X."/>
        </authorList>
    </citation>
    <scope>NUCLEOTIDE SEQUENCE</scope>
    <source>
        <strain evidence="2">AG-1 IA</strain>
    </source>
</reference>
<gene>
    <name evidence="2" type="ORF">RhiXN_10068</name>
</gene>
<sequence length="566" mass="64054">MPALGSSIPFGSKITRVPMEFTDNWGEGETFDWYRRLRKSNSSEVKSLQVRVDRGKPPHRFVLAHLDNGTVWRFDRRPETGNLGTLLFETVLPASHRHAADDRCFVPKEHLIMITAGSICEIEVNLPPGTDLLLVISVCFSISQDREARYYDLLKYNCYFFSWTIILVVTRHTFPFSVPSPSDIAKYLEPKRDGLARSLTNKTVKVLLGIVLNVITAIRVKTDSTIQDGMSFGNRIVWKLPPSSMRFVLHQVLKMQMHLGLKDLLYSKMRDQVASGENDLLADLWEKRVETNKQVEQRLWVQKLADDFKPKLEEKLVRIIWDLILDMVAAVQAGDGSEPLAFGEQQKNRSRIKSLIFGDAQWIHVWNEALKMGLPAARDAAHGQSGPLQPIEPATDQENMSRCTAYRKLHGDIFEIAFKAASGASLEGAQRAVRETEDSNKNPKTAAMWVKIWEVWDTVWGVANQTAKDGVVRIVEQGVEEIIELVTGEVVTTVGEMYEQNTQILVKHRKGKKDKTLRSISNLQTHISESVKSAYSTAPQNVPTIRIAMERIWEKSRSTYAPLDSA</sequence>
<accession>A0A8H8SXT7</accession>
<dbReference type="KEGG" id="rsx:RhiXN_10068"/>